<feature type="domain" description="DUF4232" evidence="3">
    <location>
        <begin position="63"/>
        <end position="190"/>
    </location>
</feature>
<organism evidence="4 5">
    <name type="scientific">Actinoplanes couchii</name>
    <dbReference type="NCBI Taxonomy" id="403638"/>
    <lineage>
        <taxon>Bacteria</taxon>
        <taxon>Bacillati</taxon>
        <taxon>Actinomycetota</taxon>
        <taxon>Actinomycetes</taxon>
        <taxon>Micromonosporales</taxon>
        <taxon>Micromonosporaceae</taxon>
        <taxon>Actinoplanes</taxon>
    </lineage>
</organism>
<evidence type="ECO:0000313" key="5">
    <source>
        <dbReference type="Proteomes" id="UP000612282"/>
    </source>
</evidence>
<keyword evidence="5" id="KW-1185">Reference proteome</keyword>
<comment type="caution">
    <text evidence="4">The sequence shown here is derived from an EMBL/GenBank/DDBJ whole genome shotgun (WGS) entry which is preliminary data.</text>
</comment>
<dbReference type="EMBL" id="BOMG01000039">
    <property type="protein sequence ID" value="GID54301.1"/>
    <property type="molecule type" value="Genomic_DNA"/>
</dbReference>
<evidence type="ECO:0000313" key="4">
    <source>
        <dbReference type="EMBL" id="GID54301.1"/>
    </source>
</evidence>
<dbReference type="Proteomes" id="UP000612282">
    <property type="component" value="Unassembled WGS sequence"/>
</dbReference>
<dbReference type="PROSITE" id="PS51257">
    <property type="entry name" value="PROKAR_LIPOPROTEIN"/>
    <property type="match status" value="1"/>
</dbReference>
<accession>A0ABQ3X710</accession>
<keyword evidence="2" id="KW-0732">Signal</keyword>
<feature type="signal peptide" evidence="2">
    <location>
        <begin position="1"/>
        <end position="22"/>
    </location>
</feature>
<feature type="region of interest" description="Disordered" evidence="1">
    <location>
        <begin position="24"/>
        <end position="45"/>
    </location>
</feature>
<dbReference type="InterPro" id="IPR025326">
    <property type="entry name" value="DUF4232"/>
</dbReference>
<name>A0ABQ3X710_9ACTN</name>
<sequence>MRRSLLLLVVLALGACSIPAPLKYQPGPDNRPEPPEPTAATSASVSASASGAVAVPECVRGSRITVGDGSAAMGLRAVGIELHNCGTAAFDVEGYPVLEVLGPDRQALDVRTLHGVDEVSPIDQWMVAPERVTVRPGKSARALLVWRNLTTDKAVTGAFVSVAVGDGQPAQVRELSVDVGSTGRVAVSPWVAGGSAP</sequence>
<evidence type="ECO:0000259" key="3">
    <source>
        <dbReference type="Pfam" id="PF14016"/>
    </source>
</evidence>
<dbReference type="Pfam" id="PF14016">
    <property type="entry name" value="DUF4232"/>
    <property type="match status" value="1"/>
</dbReference>
<reference evidence="4 5" key="1">
    <citation type="submission" date="2021-01" db="EMBL/GenBank/DDBJ databases">
        <title>Whole genome shotgun sequence of Actinoplanes couchii NBRC 106145.</title>
        <authorList>
            <person name="Komaki H."/>
            <person name="Tamura T."/>
        </authorList>
    </citation>
    <scope>NUCLEOTIDE SEQUENCE [LARGE SCALE GENOMIC DNA]</scope>
    <source>
        <strain evidence="4 5">NBRC 106145</strain>
    </source>
</reference>
<protein>
    <recommendedName>
        <fullName evidence="3">DUF4232 domain-containing protein</fullName>
    </recommendedName>
</protein>
<evidence type="ECO:0000256" key="2">
    <source>
        <dbReference type="SAM" id="SignalP"/>
    </source>
</evidence>
<gene>
    <name evidence="4" type="ORF">Aco03nite_027050</name>
</gene>
<proteinExistence type="predicted"/>
<dbReference type="RefSeq" id="WP_203795393.1">
    <property type="nucleotide sequence ID" value="NZ_BAAAQE010000035.1"/>
</dbReference>
<evidence type="ECO:0000256" key="1">
    <source>
        <dbReference type="SAM" id="MobiDB-lite"/>
    </source>
</evidence>
<feature type="chain" id="PRO_5045553885" description="DUF4232 domain-containing protein" evidence="2">
    <location>
        <begin position="23"/>
        <end position="197"/>
    </location>
</feature>